<keyword evidence="2" id="KW-0813">Transport</keyword>
<feature type="transmembrane region" description="Helical" evidence="6">
    <location>
        <begin position="364"/>
        <end position="383"/>
    </location>
</feature>
<feature type="transmembrane region" description="Helical" evidence="6">
    <location>
        <begin position="420"/>
        <end position="438"/>
    </location>
</feature>
<dbReference type="PIRSF" id="PIRSF006060">
    <property type="entry name" value="AA_transporter"/>
    <property type="match status" value="1"/>
</dbReference>
<feature type="transmembrane region" description="Helical" evidence="6">
    <location>
        <begin position="45"/>
        <end position="65"/>
    </location>
</feature>
<reference evidence="7 8" key="1">
    <citation type="journal article" date="2012" name="Stand. Genomic Sci.">
        <title>Complete genome sequence of the sulfur compounds oxidizing chemolithoautotroph Sulfuricurvum kujiense type strain (YK-1(T)).</title>
        <authorList>
            <person name="Han C."/>
            <person name="Kotsyurbenko O."/>
            <person name="Chertkov O."/>
            <person name="Held B."/>
            <person name="Lapidus A."/>
            <person name="Nolan M."/>
            <person name="Lucas S."/>
            <person name="Hammon N."/>
            <person name="Deshpande S."/>
            <person name="Cheng J.F."/>
            <person name="Tapia R."/>
            <person name="Goodwin L.A."/>
            <person name="Pitluck S."/>
            <person name="Liolios K."/>
            <person name="Pagani I."/>
            <person name="Ivanova N."/>
            <person name="Mavromatis K."/>
            <person name="Mikhailova N."/>
            <person name="Pati A."/>
            <person name="Chen A."/>
            <person name="Palaniappan K."/>
            <person name="Land M."/>
            <person name="Hauser L."/>
            <person name="Chang Y.J."/>
            <person name="Jeffries C.D."/>
            <person name="Brambilla E.M."/>
            <person name="Rohde M."/>
            <person name="Spring S."/>
            <person name="Sikorski J."/>
            <person name="Goker M."/>
            <person name="Woyke T."/>
            <person name="Bristow J."/>
            <person name="Eisen J.A."/>
            <person name="Markowitz V."/>
            <person name="Hugenholtz P."/>
            <person name="Kyrpides N.C."/>
            <person name="Klenk H.P."/>
            <person name="Detter J.C."/>
        </authorList>
    </citation>
    <scope>NUCLEOTIDE SEQUENCE [LARGE SCALE GENOMIC DNA]</scope>
    <source>
        <strain evidence="8">ATCC BAA-921 / DSM 16994 / JCM 11577 / YK-1</strain>
    </source>
</reference>
<keyword evidence="8" id="KW-1185">Reference proteome</keyword>
<gene>
    <name evidence="7" type="ordered locus">Sulku_0133</name>
</gene>
<dbReference type="Gene3D" id="1.20.1740.10">
    <property type="entry name" value="Amino acid/polyamine transporter I"/>
    <property type="match status" value="1"/>
</dbReference>
<organism evidence="7 8">
    <name type="scientific">Sulfuricurvum kujiense (strain ATCC BAA-921 / DSM 16994 / JCM 11577 / YK-1)</name>
    <dbReference type="NCBI Taxonomy" id="709032"/>
    <lineage>
        <taxon>Bacteria</taxon>
        <taxon>Pseudomonadati</taxon>
        <taxon>Campylobacterota</taxon>
        <taxon>Epsilonproteobacteria</taxon>
        <taxon>Campylobacterales</taxon>
        <taxon>Sulfurimonadaceae</taxon>
        <taxon>Sulfuricurvum</taxon>
    </lineage>
</organism>
<dbReference type="PANTHER" id="PTHR43243:SF4">
    <property type="entry name" value="CATIONIC AMINO ACID TRANSPORTER 4"/>
    <property type="match status" value="1"/>
</dbReference>
<evidence type="ECO:0000256" key="6">
    <source>
        <dbReference type="SAM" id="Phobius"/>
    </source>
</evidence>
<keyword evidence="5 6" id="KW-0472">Membrane</keyword>
<evidence type="ECO:0000313" key="8">
    <source>
        <dbReference type="Proteomes" id="UP000008721"/>
    </source>
</evidence>
<dbReference type="InterPro" id="IPR002293">
    <property type="entry name" value="AA/rel_permease1"/>
</dbReference>
<feature type="transmembrane region" description="Helical" evidence="6">
    <location>
        <begin position="169"/>
        <end position="189"/>
    </location>
</feature>
<evidence type="ECO:0000256" key="2">
    <source>
        <dbReference type="ARBA" id="ARBA00022448"/>
    </source>
</evidence>
<comment type="subcellular location">
    <subcellularLocation>
        <location evidence="1">Membrane</location>
        <topology evidence="1">Multi-pass membrane protein</topology>
    </subcellularLocation>
</comment>
<dbReference type="eggNOG" id="COG0531">
    <property type="taxonomic scope" value="Bacteria"/>
</dbReference>
<feature type="transmembrane region" description="Helical" evidence="6">
    <location>
        <begin position="287"/>
        <end position="316"/>
    </location>
</feature>
<dbReference type="HOGENOM" id="CLU_007946_15_7_7"/>
<dbReference type="GO" id="GO:0016020">
    <property type="term" value="C:membrane"/>
    <property type="evidence" value="ECO:0007669"/>
    <property type="project" value="UniProtKB-SubCell"/>
</dbReference>
<evidence type="ECO:0000256" key="5">
    <source>
        <dbReference type="ARBA" id="ARBA00023136"/>
    </source>
</evidence>
<name>E4TXA3_SULKY</name>
<dbReference type="EMBL" id="CP002355">
    <property type="protein sequence ID" value="ADR32800.1"/>
    <property type="molecule type" value="Genomic_DNA"/>
</dbReference>
<dbReference type="AlphaFoldDB" id="E4TXA3"/>
<dbReference type="Proteomes" id="UP000008721">
    <property type="component" value="Chromosome"/>
</dbReference>
<feature type="transmembrane region" description="Helical" evidence="6">
    <location>
        <begin position="337"/>
        <end position="358"/>
    </location>
</feature>
<evidence type="ECO:0000256" key="1">
    <source>
        <dbReference type="ARBA" id="ARBA00004141"/>
    </source>
</evidence>
<proteinExistence type="predicted"/>
<accession>E4TXA3</accession>
<evidence type="ECO:0000313" key="7">
    <source>
        <dbReference type="EMBL" id="ADR32800.1"/>
    </source>
</evidence>
<protein>
    <submittedName>
        <fullName evidence="7">Amino acid permease-associated region</fullName>
    </submittedName>
</protein>
<keyword evidence="4 6" id="KW-1133">Transmembrane helix</keyword>
<feature type="transmembrane region" description="Helical" evidence="6">
    <location>
        <begin position="142"/>
        <end position="162"/>
    </location>
</feature>
<dbReference type="STRING" id="709032.Sulku_0133"/>
<feature type="transmembrane region" description="Helical" evidence="6">
    <location>
        <begin position="12"/>
        <end position="33"/>
    </location>
</feature>
<dbReference type="Pfam" id="PF13520">
    <property type="entry name" value="AA_permease_2"/>
    <property type="match status" value="1"/>
</dbReference>
<sequence>MSGTNGEFRRSLGLMDVTFIGVGAVIGAGIFVITGQAAATMAGPAIVLSFLLGAVMIGITALIYAELSSAYPVAGSAYSFTFASLGEVFAWFVGWNLLLEYGVATAAVATGWSGYLRRFLENSMGLHIPQALSGAYNPSAGTYIDISAFGIILAIFVLLAIGIKESAKVNTAIVFIKLGVLVTFVVVGLPHVDFHNLSNFFPFGWEGVWHGASLIIFAYLGFDAISTVAEETKNPERNIPLGLILSLALSVVFFILVSFTLTAIVPYQELNVPDALAFALYKVNEPFAANVIALGAVITITTVMIVMGLGFTRIFFALARDGLLPKTLSEIHPKFNTPYKATIIGGILLSIMAGLIPLKTLAELVNIGTLFAYLMVAVAIIVLRRQNSIQPVFKIPAFKILMPLNFILIIFMMAGLPFETWLRFIGWSVIGMLIYAYYSTKRSKAE</sequence>
<feature type="transmembrane region" description="Helical" evidence="6">
    <location>
        <begin position="209"/>
        <end position="229"/>
    </location>
</feature>
<dbReference type="GO" id="GO:0015171">
    <property type="term" value="F:amino acid transmembrane transporter activity"/>
    <property type="evidence" value="ECO:0007669"/>
    <property type="project" value="TreeGrafter"/>
</dbReference>
<keyword evidence="3 6" id="KW-0812">Transmembrane</keyword>
<evidence type="ECO:0000256" key="4">
    <source>
        <dbReference type="ARBA" id="ARBA00022989"/>
    </source>
</evidence>
<dbReference type="PANTHER" id="PTHR43243">
    <property type="entry name" value="INNER MEMBRANE TRANSPORTER YGJI-RELATED"/>
    <property type="match status" value="1"/>
</dbReference>
<feature type="transmembrane region" description="Helical" evidence="6">
    <location>
        <begin position="395"/>
        <end position="414"/>
    </location>
</feature>
<dbReference type="KEGG" id="sku:Sulku_0133"/>
<feature type="transmembrane region" description="Helical" evidence="6">
    <location>
        <begin position="241"/>
        <end position="267"/>
    </location>
</feature>
<evidence type="ECO:0000256" key="3">
    <source>
        <dbReference type="ARBA" id="ARBA00022692"/>
    </source>
</evidence>